<keyword evidence="1 4" id="KW-0808">Transferase</keyword>
<dbReference type="AlphaFoldDB" id="A0A318RXU4"/>
<evidence type="ECO:0000313" key="4">
    <source>
        <dbReference type="EMBL" id="PYE18501.1"/>
    </source>
</evidence>
<evidence type="ECO:0000313" key="5">
    <source>
        <dbReference type="Proteomes" id="UP000247591"/>
    </source>
</evidence>
<organism evidence="4 5">
    <name type="scientific">Williamsia limnetica</name>
    <dbReference type="NCBI Taxonomy" id="882452"/>
    <lineage>
        <taxon>Bacteria</taxon>
        <taxon>Bacillati</taxon>
        <taxon>Actinomycetota</taxon>
        <taxon>Actinomycetes</taxon>
        <taxon>Mycobacteriales</taxon>
        <taxon>Nocardiaceae</taxon>
        <taxon>Williamsia</taxon>
    </lineage>
</organism>
<dbReference type="EMBL" id="QJSP01000004">
    <property type="protein sequence ID" value="PYE18501.1"/>
    <property type="molecule type" value="Genomic_DNA"/>
</dbReference>
<reference evidence="4 5" key="1">
    <citation type="submission" date="2018-06" db="EMBL/GenBank/DDBJ databases">
        <title>Genomic Encyclopedia of Type Strains, Phase IV (KMG-IV): sequencing the most valuable type-strain genomes for metagenomic binning, comparative biology and taxonomic classification.</title>
        <authorList>
            <person name="Goeker M."/>
        </authorList>
    </citation>
    <scope>NUCLEOTIDE SEQUENCE [LARGE SCALE GENOMIC DNA]</scope>
    <source>
        <strain evidence="4 5">DSM 45521</strain>
    </source>
</reference>
<comment type="caution">
    <text evidence="4">The sequence shown here is derived from an EMBL/GenBank/DDBJ whole genome shotgun (WGS) entry which is preliminary data.</text>
</comment>
<dbReference type="SUPFAM" id="SSF69593">
    <property type="entry name" value="Glycerol-3-phosphate (1)-acyltransferase"/>
    <property type="match status" value="1"/>
</dbReference>
<protein>
    <submittedName>
        <fullName evidence="4">1-acyl-sn-glycerol-3-phosphate acyltransferase</fullName>
    </submittedName>
</protein>
<name>A0A318RXU4_WILLI</name>
<dbReference type="PANTHER" id="PTHR10434:SF55">
    <property type="entry name" value="POSSIBLE ACYLTRANSFERASE"/>
    <property type="match status" value="1"/>
</dbReference>
<gene>
    <name evidence="4" type="ORF">DFR67_10480</name>
</gene>
<dbReference type="SMART" id="SM00563">
    <property type="entry name" value="PlsC"/>
    <property type="match status" value="1"/>
</dbReference>
<dbReference type="InterPro" id="IPR002123">
    <property type="entry name" value="Plipid/glycerol_acylTrfase"/>
</dbReference>
<dbReference type="GO" id="GO:0003841">
    <property type="term" value="F:1-acylglycerol-3-phosphate O-acyltransferase activity"/>
    <property type="evidence" value="ECO:0007669"/>
    <property type="project" value="TreeGrafter"/>
</dbReference>
<evidence type="ECO:0000256" key="1">
    <source>
        <dbReference type="ARBA" id="ARBA00022679"/>
    </source>
</evidence>
<dbReference type="CDD" id="cd07989">
    <property type="entry name" value="LPLAT_AGPAT-like"/>
    <property type="match status" value="1"/>
</dbReference>
<dbReference type="GO" id="GO:0006654">
    <property type="term" value="P:phosphatidic acid biosynthetic process"/>
    <property type="evidence" value="ECO:0007669"/>
    <property type="project" value="TreeGrafter"/>
</dbReference>
<sequence length="252" mass="27539">MEPVFRALEITAHALTKAQGLKITFIDVDKLPAAGGVVLAINHTGYLDFLPAALAVHRRGRRVRFMIKAEMQKIAIMRFLIKHTRTVPVDRTAGAHAYLLAVETLRSREVVGVYPEATISRSFEIKDFKTGAARMALDAEVPIVPVIVWGAQRIATKGGPRHLGRTKTPIIVRFGDPIRPHPGAGDDAVELTKRLRTTMQQLLLEVQHQYGEHPAGAFWVPSRLGGGAPTLAEADALDVADAASRRAKRQDG</sequence>
<accession>A0A318RXU4</accession>
<evidence type="ECO:0000259" key="3">
    <source>
        <dbReference type="SMART" id="SM00563"/>
    </source>
</evidence>
<proteinExistence type="predicted"/>
<evidence type="ECO:0000256" key="2">
    <source>
        <dbReference type="ARBA" id="ARBA00023315"/>
    </source>
</evidence>
<keyword evidence="5" id="KW-1185">Reference proteome</keyword>
<feature type="domain" description="Phospholipid/glycerol acyltransferase" evidence="3">
    <location>
        <begin position="37"/>
        <end position="151"/>
    </location>
</feature>
<dbReference type="GO" id="GO:0005886">
    <property type="term" value="C:plasma membrane"/>
    <property type="evidence" value="ECO:0007669"/>
    <property type="project" value="TreeGrafter"/>
</dbReference>
<dbReference type="Pfam" id="PF01553">
    <property type="entry name" value="Acyltransferase"/>
    <property type="match status" value="1"/>
</dbReference>
<dbReference type="RefSeq" id="WP_110468927.1">
    <property type="nucleotide sequence ID" value="NZ_QJSP01000004.1"/>
</dbReference>
<dbReference type="PANTHER" id="PTHR10434">
    <property type="entry name" value="1-ACYL-SN-GLYCEROL-3-PHOSPHATE ACYLTRANSFERASE"/>
    <property type="match status" value="1"/>
</dbReference>
<keyword evidence="2 4" id="KW-0012">Acyltransferase</keyword>
<dbReference type="OrthoDB" id="3210041at2"/>
<dbReference type="Proteomes" id="UP000247591">
    <property type="component" value="Unassembled WGS sequence"/>
</dbReference>